<evidence type="ECO:0000313" key="3">
    <source>
        <dbReference type="Proteomes" id="UP000193467"/>
    </source>
</evidence>
<reference evidence="2 3" key="1">
    <citation type="submission" date="2016-07" db="EMBL/GenBank/DDBJ databases">
        <title>Pervasive Adenine N6-methylation of Active Genes in Fungi.</title>
        <authorList>
            <consortium name="DOE Joint Genome Institute"/>
            <person name="Mondo S.J."/>
            <person name="Dannebaum R.O."/>
            <person name="Kuo R.C."/>
            <person name="Labutti K."/>
            <person name="Haridas S."/>
            <person name="Kuo A."/>
            <person name="Salamov A."/>
            <person name="Ahrendt S.R."/>
            <person name="Lipzen A."/>
            <person name="Sullivan W."/>
            <person name="Andreopoulos W.B."/>
            <person name="Clum A."/>
            <person name="Lindquist E."/>
            <person name="Daum C."/>
            <person name="Ramamoorthy G.K."/>
            <person name="Gryganskyi A."/>
            <person name="Culley D."/>
            <person name="Magnuson J.K."/>
            <person name="James T.Y."/>
            <person name="O'Malley M.A."/>
            <person name="Stajich J.E."/>
            <person name="Spatafora J.W."/>
            <person name="Visel A."/>
            <person name="Grigoriev I.V."/>
        </authorList>
    </citation>
    <scope>NUCLEOTIDE SEQUENCE [LARGE SCALE GENOMIC DNA]</scope>
    <source>
        <strain evidence="2 3">62-1032</strain>
    </source>
</reference>
<organism evidence="2 3">
    <name type="scientific">Leucosporidium creatinivorum</name>
    <dbReference type="NCBI Taxonomy" id="106004"/>
    <lineage>
        <taxon>Eukaryota</taxon>
        <taxon>Fungi</taxon>
        <taxon>Dikarya</taxon>
        <taxon>Basidiomycota</taxon>
        <taxon>Pucciniomycotina</taxon>
        <taxon>Microbotryomycetes</taxon>
        <taxon>Leucosporidiales</taxon>
        <taxon>Leucosporidium</taxon>
    </lineage>
</organism>
<feature type="compositionally biased region" description="Basic residues" evidence="1">
    <location>
        <begin position="12"/>
        <end position="23"/>
    </location>
</feature>
<name>A0A1Y2EZ24_9BASI</name>
<protein>
    <submittedName>
        <fullName evidence="2">Uncharacterized protein</fullName>
    </submittedName>
</protein>
<feature type="compositionally biased region" description="Basic and acidic residues" evidence="1">
    <location>
        <begin position="1"/>
        <end position="11"/>
    </location>
</feature>
<accession>A0A1Y2EZ24</accession>
<dbReference type="EMBL" id="MCGR01000033">
    <property type="protein sequence ID" value="ORY76881.1"/>
    <property type="molecule type" value="Genomic_DNA"/>
</dbReference>
<keyword evidence="3" id="KW-1185">Reference proteome</keyword>
<dbReference type="AlphaFoldDB" id="A0A1Y2EZ24"/>
<feature type="compositionally biased region" description="Low complexity" evidence="1">
    <location>
        <begin position="84"/>
        <end position="97"/>
    </location>
</feature>
<dbReference type="InParanoid" id="A0A1Y2EZ24"/>
<feature type="region of interest" description="Disordered" evidence="1">
    <location>
        <begin position="1"/>
        <end position="37"/>
    </location>
</feature>
<dbReference type="Proteomes" id="UP000193467">
    <property type="component" value="Unassembled WGS sequence"/>
</dbReference>
<evidence type="ECO:0000313" key="2">
    <source>
        <dbReference type="EMBL" id="ORY76881.1"/>
    </source>
</evidence>
<proteinExistence type="predicted"/>
<feature type="compositionally biased region" description="Low complexity" evidence="1">
    <location>
        <begin position="55"/>
        <end position="66"/>
    </location>
</feature>
<comment type="caution">
    <text evidence="2">The sequence shown here is derived from an EMBL/GenBank/DDBJ whole genome shotgun (WGS) entry which is preliminary data.</text>
</comment>
<gene>
    <name evidence="2" type="ORF">BCR35DRAFT_117868</name>
</gene>
<sequence length="160" mass="17319">MHDSSSSTRRERNLRRLAPRARKSSSPIVYQHSLGAHRSTSALKALEQVSRLAAASPLPTSAAGPTLVRRTSGLSLAGQRHPRAASNSPSPPRRGSGIDARDFSTVSLDSSAYNRRRLAREPHLYSPEIAARFNRICDLNGINAGGAEVMVVSLRPSRRS</sequence>
<evidence type="ECO:0000256" key="1">
    <source>
        <dbReference type="SAM" id="MobiDB-lite"/>
    </source>
</evidence>
<feature type="region of interest" description="Disordered" evidence="1">
    <location>
        <begin position="55"/>
        <end position="101"/>
    </location>
</feature>